<feature type="chain" id="PRO_5011745819" evidence="2">
    <location>
        <begin position="27"/>
        <end position="217"/>
    </location>
</feature>
<protein>
    <submittedName>
        <fullName evidence="3">Uncharacterized protein</fullName>
    </submittedName>
</protein>
<feature type="compositionally biased region" description="Polar residues" evidence="1">
    <location>
        <begin position="208"/>
        <end position="217"/>
    </location>
</feature>
<feature type="signal peptide" evidence="2">
    <location>
        <begin position="1"/>
        <end position="26"/>
    </location>
</feature>
<gene>
    <name evidence="3" type="ORF">SAMN04488557_1175</name>
</gene>
<evidence type="ECO:0000313" key="3">
    <source>
        <dbReference type="EMBL" id="SFV29127.1"/>
    </source>
</evidence>
<name>A0A1I7N383_9HYPH</name>
<dbReference type="STRING" id="51670.SAMN04488557_1175"/>
<proteinExistence type="predicted"/>
<dbReference type="EMBL" id="FPCH01000001">
    <property type="protein sequence ID" value="SFV29127.1"/>
    <property type="molecule type" value="Genomic_DNA"/>
</dbReference>
<evidence type="ECO:0000256" key="2">
    <source>
        <dbReference type="SAM" id="SignalP"/>
    </source>
</evidence>
<dbReference type="RefSeq" id="WP_092866414.1">
    <property type="nucleotide sequence ID" value="NZ_FPCH01000001.1"/>
</dbReference>
<keyword evidence="4" id="KW-1185">Reference proteome</keyword>
<feature type="region of interest" description="Disordered" evidence="1">
    <location>
        <begin position="179"/>
        <end position="217"/>
    </location>
</feature>
<dbReference type="AlphaFoldDB" id="A0A1I7N383"/>
<keyword evidence="2" id="KW-0732">Signal</keyword>
<accession>A0A1I7N383</accession>
<evidence type="ECO:0000313" key="4">
    <source>
        <dbReference type="Proteomes" id="UP000199423"/>
    </source>
</evidence>
<sequence>MNTRAGVVFAGAMALSLMGTVVPAGAQELSEHAVRSFMEYAWSLTPQQFSKPDGSVIVIDKTKKSEVEIPLDVAREVIKAGRLSAHAQICDLRDDQVLNHRAMMRREEAKKKWTQQNLVYISQLHLTTVMLLTGRIKLVEKEGDKEVVVDEKKSPAQTCSDEQRKKVKEMIAAYVAASPPPNFAAATPPGAPAPGATPGAPVATGSTSVTETTIDKK</sequence>
<dbReference type="Proteomes" id="UP000199423">
    <property type="component" value="Unassembled WGS sequence"/>
</dbReference>
<feature type="compositionally biased region" description="Low complexity" evidence="1">
    <location>
        <begin position="183"/>
        <end position="207"/>
    </location>
</feature>
<organism evidence="3 4">
    <name type="scientific">Hyphomicrobium facile</name>
    <dbReference type="NCBI Taxonomy" id="51670"/>
    <lineage>
        <taxon>Bacteria</taxon>
        <taxon>Pseudomonadati</taxon>
        <taxon>Pseudomonadota</taxon>
        <taxon>Alphaproteobacteria</taxon>
        <taxon>Hyphomicrobiales</taxon>
        <taxon>Hyphomicrobiaceae</taxon>
        <taxon>Hyphomicrobium</taxon>
    </lineage>
</organism>
<evidence type="ECO:0000256" key="1">
    <source>
        <dbReference type="SAM" id="MobiDB-lite"/>
    </source>
</evidence>
<reference evidence="4" key="1">
    <citation type="submission" date="2016-10" db="EMBL/GenBank/DDBJ databases">
        <authorList>
            <person name="Varghese N."/>
            <person name="Submissions S."/>
        </authorList>
    </citation>
    <scope>NUCLEOTIDE SEQUENCE [LARGE SCALE GENOMIC DNA]</scope>
    <source>
        <strain evidence="4">DSM 1565</strain>
    </source>
</reference>
<dbReference type="OrthoDB" id="8448101at2"/>